<dbReference type="OrthoDB" id="419598at2759"/>
<dbReference type="Gene3D" id="3.90.25.10">
    <property type="entry name" value="UDP-galactose 4-epimerase, domain 1"/>
    <property type="match status" value="1"/>
</dbReference>
<evidence type="ECO:0000256" key="2">
    <source>
        <dbReference type="ARBA" id="ARBA00023002"/>
    </source>
</evidence>
<keyword evidence="2" id="KW-0560">Oxidoreductase</keyword>
<dbReference type="AlphaFoldDB" id="D2VTK8"/>
<name>D2VTK8_NAEGR</name>
<dbReference type="EMBL" id="GG738896">
    <property type="protein sequence ID" value="EFC39948.1"/>
    <property type="molecule type" value="Genomic_DNA"/>
</dbReference>
<evidence type="ECO:0000313" key="4">
    <source>
        <dbReference type="EMBL" id="EFC39948.1"/>
    </source>
</evidence>
<dbReference type="SUPFAM" id="SSF51735">
    <property type="entry name" value="NAD(P)-binding Rossmann-fold domains"/>
    <property type="match status" value="1"/>
</dbReference>
<feature type="domain" description="NmrA-like" evidence="3">
    <location>
        <begin position="9"/>
        <end position="243"/>
    </location>
</feature>
<proteinExistence type="predicted"/>
<keyword evidence="1" id="KW-0521">NADP</keyword>
<dbReference type="InParanoid" id="D2VTK8"/>
<sequence length="315" mass="36409">MESKISDLNVLILGASGHLGCQIVKNLCENHQKDVKCSLLVPSESRDKLNVWEKKLNGKIFCFDVLKDSCEDFVNILKDFTLVLNCMNFFDHEEELKAETRVIESCIKANVKYYIPSDFSIDFTKLDNTEMLPRIDVRKKVHALLNQNTQLKWISILCGIFIEKLLQVSFIVDTKKHALNFYGTGDEEFEISNYEDVAKFVSELIARKEFTKFEYQFVPIYSDRITMNKFGGWLKDVWGGNVKLNCLGRSISDLDKKLRECEKSDKELYYYLQYMKVIVLNKTKIDKIDNQVWPTISKVGARQCLGQLTETGTAI</sequence>
<evidence type="ECO:0000259" key="3">
    <source>
        <dbReference type="Pfam" id="PF05368"/>
    </source>
</evidence>
<dbReference type="Gene3D" id="3.40.50.720">
    <property type="entry name" value="NAD(P)-binding Rossmann-like Domain"/>
    <property type="match status" value="1"/>
</dbReference>
<accession>D2VTK8</accession>
<keyword evidence="5" id="KW-1185">Reference proteome</keyword>
<evidence type="ECO:0000256" key="1">
    <source>
        <dbReference type="ARBA" id="ARBA00022857"/>
    </source>
</evidence>
<dbReference type="STRING" id="5762.D2VTK8"/>
<dbReference type="OMA" id="YFGSADQ"/>
<dbReference type="eggNOG" id="ENOG502QPPB">
    <property type="taxonomic scope" value="Eukaryota"/>
</dbReference>
<dbReference type="GeneID" id="8854481"/>
<dbReference type="VEuPathDB" id="AmoebaDB:NAEGRDRAFT_72338"/>
<gene>
    <name evidence="4" type="ORF">NAEGRDRAFT_72338</name>
</gene>
<evidence type="ECO:0000313" key="5">
    <source>
        <dbReference type="Proteomes" id="UP000006671"/>
    </source>
</evidence>
<dbReference type="InterPro" id="IPR036291">
    <property type="entry name" value="NAD(P)-bd_dom_sf"/>
</dbReference>
<reference evidence="4 5" key="1">
    <citation type="journal article" date="2010" name="Cell">
        <title>The genome of Naegleria gruberi illuminates early eukaryotic versatility.</title>
        <authorList>
            <person name="Fritz-Laylin L.K."/>
            <person name="Prochnik S.E."/>
            <person name="Ginger M.L."/>
            <person name="Dacks J.B."/>
            <person name="Carpenter M.L."/>
            <person name="Field M.C."/>
            <person name="Kuo A."/>
            <person name="Paredez A."/>
            <person name="Chapman J."/>
            <person name="Pham J."/>
            <person name="Shu S."/>
            <person name="Neupane R."/>
            <person name="Cipriano M."/>
            <person name="Mancuso J."/>
            <person name="Tu H."/>
            <person name="Salamov A."/>
            <person name="Lindquist E."/>
            <person name="Shapiro H."/>
            <person name="Lucas S."/>
            <person name="Grigoriev I.V."/>
            <person name="Cande W.Z."/>
            <person name="Fulton C."/>
            <person name="Rokhsar D.S."/>
            <person name="Dawson S.C."/>
        </authorList>
    </citation>
    <scope>NUCLEOTIDE SEQUENCE [LARGE SCALE GENOMIC DNA]</scope>
    <source>
        <strain evidence="4 5">NEG-M</strain>
    </source>
</reference>
<dbReference type="Proteomes" id="UP000006671">
    <property type="component" value="Unassembled WGS sequence"/>
</dbReference>
<organism evidence="5">
    <name type="scientific">Naegleria gruberi</name>
    <name type="common">Amoeba</name>
    <dbReference type="NCBI Taxonomy" id="5762"/>
    <lineage>
        <taxon>Eukaryota</taxon>
        <taxon>Discoba</taxon>
        <taxon>Heterolobosea</taxon>
        <taxon>Tetramitia</taxon>
        <taxon>Eutetramitia</taxon>
        <taxon>Vahlkampfiidae</taxon>
        <taxon>Naegleria</taxon>
    </lineage>
</organism>
<dbReference type="PANTHER" id="PTHR47706">
    <property type="entry name" value="NMRA-LIKE FAMILY PROTEIN"/>
    <property type="match status" value="1"/>
</dbReference>
<dbReference type="PANTHER" id="PTHR47706:SF6">
    <property type="entry name" value="NMRA-LIKE FAMILY PROTEIN (AFU_ORTHOLOGUE AFUA_6G00280)"/>
    <property type="match status" value="1"/>
</dbReference>
<dbReference type="RefSeq" id="XP_002672692.1">
    <property type="nucleotide sequence ID" value="XM_002672646.1"/>
</dbReference>
<dbReference type="InterPro" id="IPR051609">
    <property type="entry name" value="NmrA/Isoflavone_reductase-like"/>
</dbReference>
<dbReference type="Pfam" id="PF05368">
    <property type="entry name" value="NmrA"/>
    <property type="match status" value="1"/>
</dbReference>
<dbReference type="KEGG" id="ngr:NAEGRDRAFT_72338"/>
<dbReference type="GO" id="GO:0016491">
    <property type="term" value="F:oxidoreductase activity"/>
    <property type="evidence" value="ECO:0007669"/>
    <property type="project" value="UniProtKB-KW"/>
</dbReference>
<protein>
    <submittedName>
        <fullName evidence="4">Predicted protein</fullName>
    </submittedName>
</protein>
<dbReference type="InterPro" id="IPR008030">
    <property type="entry name" value="NmrA-like"/>
</dbReference>